<accession>A0ABP3XCS9</accession>
<keyword evidence="2" id="KW-1185">Reference proteome</keyword>
<proteinExistence type="predicted"/>
<sequence>MSKVRKTRVINRNDNNNSKLCRFGYVDYIVLASSLAVAISDEVSITDISILSTFFAVLSDELALIGSVKSCHENSSDNVFVPPVPDTDTAITRSKKKTKKRKKIKKIKKTI</sequence>
<name>A0ABP3XCS9_9FIRM</name>
<dbReference type="EMBL" id="BAAACP010000006">
    <property type="protein sequence ID" value="GAA0863439.1"/>
    <property type="molecule type" value="Genomic_DNA"/>
</dbReference>
<evidence type="ECO:0000313" key="2">
    <source>
        <dbReference type="Proteomes" id="UP001400965"/>
    </source>
</evidence>
<protein>
    <submittedName>
        <fullName evidence="1">Uncharacterized protein</fullName>
    </submittedName>
</protein>
<dbReference type="RefSeq" id="WP_346044047.1">
    <property type="nucleotide sequence ID" value="NZ_BAAACP010000006.1"/>
</dbReference>
<comment type="caution">
    <text evidence="1">The sequence shown here is derived from an EMBL/GenBank/DDBJ whole genome shotgun (WGS) entry which is preliminary data.</text>
</comment>
<reference evidence="2" key="1">
    <citation type="journal article" date="2019" name="Int. J. Syst. Evol. Microbiol.">
        <title>The Global Catalogue of Microorganisms (GCM) 10K type strain sequencing project: providing services to taxonomists for standard genome sequencing and annotation.</title>
        <authorList>
            <consortium name="The Broad Institute Genomics Platform"/>
            <consortium name="The Broad Institute Genome Sequencing Center for Infectious Disease"/>
            <person name="Wu L."/>
            <person name="Ma J."/>
        </authorList>
    </citation>
    <scope>NUCLEOTIDE SEQUENCE [LARGE SCALE GENOMIC DNA]</scope>
    <source>
        <strain evidence="2">JCM 6486</strain>
    </source>
</reference>
<dbReference type="Proteomes" id="UP001400965">
    <property type="component" value="Unassembled WGS sequence"/>
</dbReference>
<evidence type="ECO:0000313" key="1">
    <source>
        <dbReference type="EMBL" id="GAA0863439.1"/>
    </source>
</evidence>
<organism evidence="1 2">
    <name type="scientific">Paraclostridium tenue</name>
    <dbReference type="NCBI Taxonomy" id="1737"/>
    <lineage>
        <taxon>Bacteria</taxon>
        <taxon>Bacillati</taxon>
        <taxon>Bacillota</taxon>
        <taxon>Clostridia</taxon>
        <taxon>Peptostreptococcales</taxon>
        <taxon>Peptostreptococcaceae</taxon>
        <taxon>Paraclostridium</taxon>
    </lineage>
</organism>
<gene>
    <name evidence="1" type="ORF">GCM10008917_12860</name>
</gene>